<proteinExistence type="predicted"/>
<evidence type="ECO:0000313" key="3">
    <source>
        <dbReference type="EnsemblMetazoa" id="CapteP120632"/>
    </source>
</evidence>
<reference evidence="3" key="3">
    <citation type="submission" date="2015-06" db="UniProtKB">
        <authorList>
            <consortium name="EnsemblMetazoa"/>
        </authorList>
    </citation>
    <scope>IDENTIFICATION</scope>
</reference>
<name>R7T418_CAPTE</name>
<dbReference type="OrthoDB" id="10009308at2759"/>
<dbReference type="Proteomes" id="UP000014760">
    <property type="component" value="Unassembled WGS sequence"/>
</dbReference>
<dbReference type="EnsemblMetazoa" id="CapteT120632">
    <property type="protein sequence ID" value="CapteP120632"/>
    <property type="gene ID" value="CapteG120632"/>
</dbReference>
<reference evidence="2 4" key="2">
    <citation type="journal article" date="2013" name="Nature">
        <title>Insights into bilaterian evolution from three spiralian genomes.</title>
        <authorList>
            <person name="Simakov O."/>
            <person name="Marletaz F."/>
            <person name="Cho S.J."/>
            <person name="Edsinger-Gonzales E."/>
            <person name="Havlak P."/>
            <person name="Hellsten U."/>
            <person name="Kuo D.H."/>
            <person name="Larsson T."/>
            <person name="Lv J."/>
            <person name="Arendt D."/>
            <person name="Savage R."/>
            <person name="Osoegawa K."/>
            <person name="de Jong P."/>
            <person name="Grimwood J."/>
            <person name="Chapman J.A."/>
            <person name="Shapiro H."/>
            <person name="Aerts A."/>
            <person name="Otillar R.P."/>
            <person name="Terry A.Y."/>
            <person name="Boore J.L."/>
            <person name="Grigoriev I.V."/>
            <person name="Lindberg D.R."/>
            <person name="Seaver E.C."/>
            <person name="Weisblat D.A."/>
            <person name="Putnam N.H."/>
            <person name="Rokhsar D.S."/>
        </authorList>
    </citation>
    <scope>NUCLEOTIDE SEQUENCE</scope>
    <source>
        <strain evidence="2 4">I ESC-2004</strain>
    </source>
</reference>
<organism evidence="2">
    <name type="scientific">Capitella teleta</name>
    <name type="common">Polychaete worm</name>
    <dbReference type="NCBI Taxonomy" id="283909"/>
    <lineage>
        <taxon>Eukaryota</taxon>
        <taxon>Metazoa</taxon>
        <taxon>Spiralia</taxon>
        <taxon>Lophotrochozoa</taxon>
        <taxon>Annelida</taxon>
        <taxon>Polychaeta</taxon>
        <taxon>Sedentaria</taxon>
        <taxon>Scolecida</taxon>
        <taxon>Capitellidae</taxon>
        <taxon>Capitella</taxon>
    </lineage>
</organism>
<evidence type="ECO:0000313" key="4">
    <source>
        <dbReference type="Proteomes" id="UP000014760"/>
    </source>
</evidence>
<feature type="region of interest" description="Disordered" evidence="1">
    <location>
        <begin position="15"/>
        <end position="53"/>
    </location>
</feature>
<sequence>MDDQVTNPILPAARVYRKHAEEMSAGGTTSELRQRGDGSPNPLGRVSSDDGTHTKTLLRCKKPFLMAIFNANRVREEGRLRKQAHCFCSNGISLLGVQEHSRVHDNPLVFTRVEGRHLITASA</sequence>
<protein>
    <submittedName>
        <fullName evidence="2 3">Uncharacterized protein</fullName>
    </submittedName>
</protein>
<accession>R7T418</accession>
<evidence type="ECO:0000256" key="1">
    <source>
        <dbReference type="SAM" id="MobiDB-lite"/>
    </source>
</evidence>
<gene>
    <name evidence="2" type="ORF">CAPTEDRAFT_120632</name>
</gene>
<dbReference type="EMBL" id="AMQN01015821">
    <property type="status" value="NOT_ANNOTATED_CDS"/>
    <property type="molecule type" value="Genomic_DNA"/>
</dbReference>
<evidence type="ECO:0000313" key="2">
    <source>
        <dbReference type="EMBL" id="ELT87558.1"/>
    </source>
</evidence>
<dbReference type="EMBL" id="KB312253">
    <property type="protein sequence ID" value="ELT87558.1"/>
    <property type="molecule type" value="Genomic_DNA"/>
</dbReference>
<dbReference type="AlphaFoldDB" id="R7T418"/>
<keyword evidence="4" id="KW-1185">Reference proteome</keyword>
<reference evidence="4" key="1">
    <citation type="submission" date="2012-12" db="EMBL/GenBank/DDBJ databases">
        <authorList>
            <person name="Hellsten U."/>
            <person name="Grimwood J."/>
            <person name="Chapman J.A."/>
            <person name="Shapiro H."/>
            <person name="Aerts A."/>
            <person name="Otillar R.P."/>
            <person name="Terry A.Y."/>
            <person name="Boore J.L."/>
            <person name="Simakov O."/>
            <person name="Marletaz F."/>
            <person name="Cho S.-J."/>
            <person name="Edsinger-Gonzales E."/>
            <person name="Havlak P."/>
            <person name="Kuo D.-H."/>
            <person name="Larsson T."/>
            <person name="Lv J."/>
            <person name="Arendt D."/>
            <person name="Savage R."/>
            <person name="Osoegawa K."/>
            <person name="de Jong P."/>
            <person name="Lindberg D.R."/>
            <person name="Seaver E.C."/>
            <person name="Weisblat D.A."/>
            <person name="Putnam N.H."/>
            <person name="Grigoriev I.V."/>
            <person name="Rokhsar D.S."/>
        </authorList>
    </citation>
    <scope>NUCLEOTIDE SEQUENCE</scope>
    <source>
        <strain evidence="4">I ESC-2004</strain>
    </source>
</reference>
<dbReference type="HOGENOM" id="CLU_058108_1_0_1"/>